<evidence type="ECO:0000313" key="5">
    <source>
        <dbReference type="EnsemblMetazoa" id="KAF7494299.1"/>
    </source>
</evidence>
<dbReference type="PRINTS" id="PR00550">
    <property type="entry name" value="HYPRGLYCEMIC"/>
</dbReference>
<name>A0A834RCY0_SARSC</name>
<accession>A0A834RCY0</accession>
<gene>
    <name evidence="4" type="ORF">SSS_6565</name>
</gene>
<dbReference type="SUPFAM" id="SSF81778">
    <property type="entry name" value="Crustacean CHH/MIH/GIH neurohormone"/>
    <property type="match status" value="1"/>
</dbReference>
<reference evidence="4" key="2">
    <citation type="submission" date="2020-01" db="EMBL/GenBank/DDBJ databases">
        <authorList>
            <person name="Korhonen P.K.K."/>
            <person name="Guangxu M.G."/>
            <person name="Wang T.W."/>
            <person name="Stroehlein A.J.S."/>
            <person name="Young N.D."/>
            <person name="Ang C.-S.A."/>
            <person name="Fernando D.W.F."/>
            <person name="Lu H.L."/>
            <person name="Taylor S.T."/>
            <person name="Ehtesham M.E.M."/>
            <person name="Najaraj S.H.N."/>
            <person name="Harsha G.H.G."/>
            <person name="Madugundu A.M."/>
            <person name="Renuse S.R."/>
            <person name="Holt D.H."/>
            <person name="Pandey A.P."/>
            <person name="Papenfuss A.P."/>
            <person name="Gasser R.B.G."/>
            <person name="Fischer K.F."/>
        </authorList>
    </citation>
    <scope>NUCLEOTIDE SEQUENCE</scope>
    <source>
        <strain evidence="4">SSS_KF_BRIS2020</strain>
    </source>
</reference>
<feature type="disulfide bond" evidence="3">
    <location>
        <begin position="67"/>
        <end position="103"/>
    </location>
</feature>
<dbReference type="OrthoDB" id="6365952at2759"/>
<evidence type="ECO:0000313" key="6">
    <source>
        <dbReference type="Proteomes" id="UP000070412"/>
    </source>
</evidence>
<protein>
    <submittedName>
        <fullName evidence="4">Ion transport peptide-like</fullName>
    </submittedName>
</protein>
<reference evidence="6" key="1">
    <citation type="journal article" date="2020" name="PLoS Negl. Trop. Dis.">
        <title>High-quality nuclear genome for Sarcoptes scabiei-A critical resource for a neglected parasite.</title>
        <authorList>
            <person name="Korhonen P.K."/>
            <person name="Gasser R.B."/>
            <person name="Ma G."/>
            <person name="Wang T."/>
            <person name="Stroehlein A.J."/>
            <person name="Young N.D."/>
            <person name="Ang C.S."/>
            <person name="Fernando D.D."/>
            <person name="Lu H.C."/>
            <person name="Taylor S."/>
            <person name="Reynolds S.L."/>
            <person name="Mofiz E."/>
            <person name="Najaraj S.H."/>
            <person name="Gowda H."/>
            <person name="Madugundu A."/>
            <person name="Renuse S."/>
            <person name="Holt D."/>
            <person name="Pandey A."/>
            <person name="Papenfuss A.T."/>
            <person name="Fischer K."/>
        </authorList>
    </citation>
    <scope>NUCLEOTIDE SEQUENCE [LARGE SCALE GENOMIC DNA]</scope>
</reference>
<dbReference type="Pfam" id="PF01147">
    <property type="entry name" value="Crust_neurohorm"/>
    <property type="match status" value="1"/>
</dbReference>
<proteinExistence type="inferred from homology"/>
<evidence type="ECO:0000313" key="4">
    <source>
        <dbReference type="EMBL" id="KAF7494299.1"/>
    </source>
</evidence>
<dbReference type="InterPro" id="IPR035957">
    <property type="entry name" value="Crust_neurohorm_sf"/>
</dbReference>
<evidence type="ECO:0000256" key="3">
    <source>
        <dbReference type="PIRSR" id="PIRSR631098-51"/>
    </source>
</evidence>
<keyword evidence="3" id="KW-1015">Disulfide bond</keyword>
<sequence length="134" mass="15334">MKPDYRESRSSSIPLRMAMMVIIIIVLIVFHQQSDALRSDRSRLSSSPSSSSSFSMQKRSSFSSIGCLGNYDRAKFARLDRICEECFQLYRDPELHTSCRKFCFKNDVFTACIDALMLSHEQNELNSIADEMIG</sequence>
<dbReference type="EMBL" id="WVUK01000053">
    <property type="protein sequence ID" value="KAF7494299.1"/>
    <property type="molecule type" value="Genomic_DNA"/>
</dbReference>
<feature type="disulfide bond" evidence="3">
    <location>
        <begin position="86"/>
        <end position="112"/>
    </location>
</feature>
<organism evidence="4">
    <name type="scientific">Sarcoptes scabiei</name>
    <name type="common">Itch mite</name>
    <name type="synonym">Acarus scabiei</name>
    <dbReference type="NCBI Taxonomy" id="52283"/>
    <lineage>
        <taxon>Eukaryota</taxon>
        <taxon>Metazoa</taxon>
        <taxon>Ecdysozoa</taxon>
        <taxon>Arthropoda</taxon>
        <taxon>Chelicerata</taxon>
        <taxon>Arachnida</taxon>
        <taxon>Acari</taxon>
        <taxon>Acariformes</taxon>
        <taxon>Sarcoptiformes</taxon>
        <taxon>Astigmata</taxon>
        <taxon>Psoroptidia</taxon>
        <taxon>Sarcoptoidea</taxon>
        <taxon>Sarcoptidae</taxon>
        <taxon>Sarcoptinae</taxon>
        <taxon>Sarcoptes</taxon>
    </lineage>
</organism>
<dbReference type="AlphaFoldDB" id="A0A834RCY0"/>
<feature type="disulfide bond" evidence="3">
    <location>
        <begin position="83"/>
        <end position="99"/>
    </location>
</feature>
<comment type="similarity">
    <text evidence="2">Belongs to the arthropod CHH/MIH/GIH/VIH hormone family.</text>
</comment>
<comment type="function">
    <text evidence="1">May increase the toxicity of alpha-latrotoxin and/or other venom components. Is non-toxic to mice and to the cockroach Periplaneta americana.</text>
</comment>
<dbReference type="Proteomes" id="UP000070412">
    <property type="component" value="Unassembled WGS sequence"/>
</dbReference>
<dbReference type="GO" id="GO:0007623">
    <property type="term" value="P:circadian rhythm"/>
    <property type="evidence" value="ECO:0007669"/>
    <property type="project" value="TreeGrafter"/>
</dbReference>
<reference evidence="5" key="3">
    <citation type="submission" date="2022-06" db="UniProtKB">
        <authorList>
            <consortium name="EnsemblMetazoa"/>
        </authorList>
    </citation>
    <scope>IDENTIFICATION</scope>
</reference>
<dbReference type="PANTHER" id="PTHR35981:SF2">
    <property type="entry name" value="ION TRANSPORT PEPTIDE, ISOFORM C"/>
    <property type="match status" value="1"/>
</dbReference>
<dbReference type="GO" id="GO:0005576">
    <property type="term" value="C:extracellular region"/>
    <property type="evidence" value="ECO:0007669"/>
    <property type="project" value="InterPro"/>
</dbReference>
<dbReference type="Gene3D" id="1.10.2010.10">
    <property type="entry name" value="Crustacean CHH/MIH/GIH neurohormone"/>
    <property type="match status" value="1"/>
</dbReference>
<dbReference type="PANTHER" id="PTHR35981">
    <property type="entry name" value="ION TRANSPORT PEPTIDE, ISOFORM C"/>
    <property type="match status" value="1"/>
</dbReference>
<dbReference type="InterPro" id="IPR031098">
    <property type="entry name" value="Crust_neurohorm"/>
</dbReference>
<keyword evidence="6" id="KW-1185">Reference proteome</keyword>
<dbReference type="InterPro" id="IPR001166">
    <property type="entry name" value="Hyperglycemic"/>
</dbReference>
<evidence type="ECO:0000256" key="2">
    <source>
        <dbReference type="ARBA" id="ARBA00005447"/>
    </source>
</evidence>
<dbReference type="EnsemblMetazoa" id="SSS_6565s_mrna">
    <property type="protein sequence ID" value="KAF7494299.1"/>
    <property type="gene ID" value="SSS_6565"/>
</dbReference>
<evidence type="ECO:0000256" key="1">
    <source>
        <dbReference type="ARBA" id="ARBA00003845"/>
    </source>
</evidence>
<dbReference type="GO" id="GO:0005184">
    <property type="term" value="F:neuropeptide hormone activity"/>
    <property type="evidence" value="ECO:0007669"/>
    <property type="project" value="InterPro"/>
</dbReference>